<dbReference type="RefSeq" id="WP_146916505.1">
    <property type="nucleotide sequence ID" value="NZ_CP042430.1"/>
</dbReference>
<evidence type="ECO:0000313" key="1">
    <source>
        <dbReference type="EMBL" id="QEC46832.1"/>
    </source>
</evidence>
<accession>A0A5B8U1M3</accession>
<dbReference type="EMBL" id="CP042430">
    <property type="protein sequence ID" value="QEC46832.1"/>
    <property type="molecule type" value="Genomic_DNA"/>
</dbReference>
<gene>
    <name evidence="1" type="ORF">FSW04_04010</name>
</gene>
<reference evidence="1 2" key="1">
    <citation type="journal article" date="2018" name="J. Microbiol.">
        <title>Baekduia soli gen. nov., sp. nov., a novel bacterium isolated from the soil of Baekdu Mountain and proposal of a novel family name, Baekduiaceae fam. nov.</title>
        <authorList>
            <person name="An D.S."/>
            <person name="Siddiqi M.Z."/>
            <person name="Kim K.H."/>
            <person name="Yu H.S."/>
            <person name="Im W.T."/>
        </authorList>
    </citation>
    <scope>NUCLEOTIDE SEQUENCE [LARGE SCALE GENOMIC DNA]</scope>
    <source>
        <strain evidence="1 2">BR7-21</strain>
    </source>
</reference>
<dbReference type="KEGG" id="bsol:FSW04_04010"/>
<name>A0A5B8U1M3_9ACTN</name>
<dbReference type="OrthoDB" id="10002052at2"/>
<sequence length="114" mass="11787">MTGSAHLFAELVALGREEHGLVVDGRYDDLPALHERRSRLMAALPASAPPEALADVREAARLSGLVTEALREARDATGAELARLGQARAGARGYAAGTGLPAGPHAHAAFDRAG</sequence>
<keyword evidence="2" id="KW-1185">Reference proteome</keyword>
<organism evidence="1 2">
    <name type="scientific">Baekduia soli</name>
    <dbReference type="NCBI Taxonomy" id="496014"/>
    <lineage>
        <taxon>Bacteria</taxon>
        <taxon>Bacillati</taxon>
        <taxon>Actinomycetota</taxon>
        <taxon>Thermoleophilia</taxon>
        <taxon>Solirubrobacterales</taxon>
        <taxon>Baekduiaceae</taxon>
        <taxon>Baekduia</taxon>
    </lineage>
</organism>
<protein>
    <recommendedName>
        <fullName evidence="3">Flagellar protein FlgN</fullName>
    </recommendedName>
</protein>
<dbReference type="AlphaFoldDB" id="A0A5B8U1M3"/>
<evidence type="ECO:0000313" key="2">
    <source>
        <dbReference type="Proteomes" id="UP000321805"/>
    </source>
</evidence>
<proteinExistence type="predicted"/>
<evidence type="ECO:0008006" key="3">
    <source>
        <dbReference type="Google" id="ProtNLM"/>
    </source>
</evidence>
<dbReference type="Proteomes" id="UP000321805">
    <property type="component" value="Chromosome"/>
</dbReference>